<dbReference type="CDD" id="cd00303">
    <property type="entry name" value="retropepsin_like"/>
    <property type="match status" value="1"/>
</dbReference>
<dbReference type="PANTHER" id="PTHR32108">
    <property type="entry name" value="DNA-DIRECTED RNA POLYMERASE SUBUNIT ALPHA"/>
    <property type="match status" value="1"/>
</dbReference>
<protein>
    <submittedName>
        <fullName evidence="2">Uncharacterized protein LOC105114041</fullName>
    </submittedName>
</protein>
<dbReference type="RefSeq" id="XP_011008751.1">
    <property type="nucleotide sequence ID" value="XM_011010449.1"/>
</dbReference>
<dbReference type="AlphaFoldDB" id="A0AAJ6TDI0"/>
<dbReference type="Gene3D" id="2.40.70.10">
    <property type="entry name" value="Acid Proteases"/>
    <property type="match status" value="1"/>
</dbReference>
<organism evidence="1 2">
    <name type="scientific">Populus euphratica</name>
    <name type="common">Euphrates poplar</name>
    <dbReference type="NCBI Taxonomy" id="75702"/>
    <lineage>
        <taxon>Eukaryota</taxon>
        <taxon>Viridiplantae</taxon>
        <taxon>Streptophyta</taxon>
        <taxon>Embryophyta</taxon>
        <taxon>Tracheophyta</taxon>
        <taxon>Spermatophyta</taxon>
        <taxon>Magnoliopsida</taxon>
        <taxon>eudicotyledons</taxon>
        <taxon>Gunneridae</taxon>
        <taxon>Pentapetalae</taxon>
        <taxon>rosids</taxon>
        <taxon>fabids</taxon>
        <taxon>Malpighiales</taxon>
        <taxon>Salicaceae</taxon>
        <taxon>Saliceae</taxon>
        <taxon>Populus</taxon>
    </lineage>
</organism>
<evidence type="ECO:0000313" key="2">
    <source>
        <dbReference type="RefSeq" id="XP_011008751.1"/>
    </source>
</evidence>
<dbReference type="PANTHER" id="PTHR32108:SF9">
    <property type="entry name" value="REVERSE TRANSCRIPTASE RNASE H-LIKE DOMAIN-CONTAINING PROTEIN"/>
    <property type="match status" value="1"/>
</dbReference>
<evidence type="ECO:0000313" key="1">
    <source>
        <dbReference type="Proteomes" id="UP000694918"/>
    </source>
</evidence>
<name>A0AAJ6TDI0_POPEU</name>
<dbReference type="GeneID" id="105114041"/>
<reference evidence="2" key="1">
    <citation type="submission" date="2025-08" db="UniProtKB">
        <authorList>
            <consortium name="RefSeq"/>
        </authorList>
    </citation>
    <scope>IDENTIFICATION</scope>
</reference>
<sequence>MYRKLLSIGKVAPVPLTPIQPPYPSWYKPDLTCEYHAGIAGHSIHTCNAFKRKLLQLIKAGWITFEDAPNVTTNPLPNHASGSGSVNMLEVEHSESLKMPMDRICQMMVDAKYKEAIDEEVFMMEAPNKEVCRVQFTTERPPKLILTKPIVAQKGDYNVLPHDYGYSFESTQSPPIFQAEIGGLTRSGRSFTPEELEKQRKAKGKEGVDVAEEINNPVTEEETNEFLKLMKHSEYSVVEQLKKAPAKISLLSLILSSEPHRQALQKVLNEAYVPQDLNQEAMEHLVGRIQASNYVYFTEDELGPDGIGHNKPLYITVHCKDILIGKVLIDNGSALNVILMHMLKEILVDESHMKPSTLMAKAYDGSPRQIIGTLEVELYVGPHMFLITLQVMDIHPSYNILLGRPWIHAAEAVASSLQQCLKDGNVHAFEIVNAEWVPEGAILRKPRIPETARMAAKCFLKNGAHF</sequence>
<dbReference type="Proteomes" id="UP000694918">
    <property type="component" value="Unplaced"/>
</dbReference>
<dbReference type="KEGG" id="peu:105114041"/>
<proteinExistence type="predicted"/>
<accession>A0AAJ6TDI0</accession>
<keyword evidence="1" id="KW-1185">Reference proteome</keyword>
<dbReference type="InterPro" id="IPR021109">
    <property type="entry name" value="Peptidase_aspartic_dom_sf"/>
</dbReference>
<gene>
    <name evidence="2" type="primary">LOC105114041</name>
</gene>
<dbReference type="SUPFAM" id="SSF50630">
    <property type="entry name" value="Acid proteases"/>
    <property type="match status" value="1"/>
</dbReference>